<organism evidence="1 2">
    <name type="scientific">Marixanthomonas spongiae</name>
    <dbReference type="NCBI Taxonomy" id="2174845"/>
    <lineage>
        <taxon>Bacteria</taxon>
        <taxon>Pseudomonadati</taxon>
        <taxon>Bacteroidota</taxon>
        <taxon>Flavobacteriia</taxon>
        <taxon>Flavobacteriales</taxon>
        <taxon>Flavobacteriaceae</taxon>
        <taxon>Marixanthomonas</taxon>
    </lineage>
</organism>
<dbReference type="AlphaFoldDB" id="A0A2U0HYQ6"/>
<dbReference type="EMBL" id="QEHR01000007">
    <property type="protein sequence ID" value="PVW13966.1"/>
    <property type="molecule type" value="Genomic_DNA"/>
</dbReference>
<dbReference type="OrthoDB" id="1202013at2"/>
<keyword evidence="2" id="KW-1185">Reference proteome</keyword>
<dbReference type="PROSITE" id="PS51257">
    <property type="entry name" value="PROKAR_LIPOPROTEIN"/>
    <property type="match status" value="1"/>
</dbReference>
<reference evidence="1 2" key="1">
    <citation type="submission" date="2018-04" db="EMBL/GenBank/DDBJ databases">
        <title>Marixanthomonas spongiae HN-E44 sp. nov., isolated from a marine sponge.</title>
        <authorList>
            <person name="Luo L."/>
            <person name="Zhuang L."/>
        </authorList>
    </citation>
    <scope>NUCLEOTIDE SEQUENCE [LARGE SCALE GENOMIC DNA]</scope>
    <source>
        <strain evidence="1 2">HN-E44</strain>
    </source>
</reference>
<evidence type="ECO:0000313" key="2">
    <source>
        <dbReference type="Proteomes" id="UP000245962"/>
    </source>
</evidence>
<comment type="caution">
    <text evidence="1">The sequence shown here is derived from an EMBL/GenBank/DDBJ whole genome shotgun (WGS) entry which is preliminary data.</text>
</comment>
<dbReference type="RefSeq" id="WP_116694964.1">
    <property type="nucleotide sequence ID" value="NZ_QEHR01000007.1"/>
</dbReference>
<evidence type="ECO:0000313" key="1">
    <source>
        <dbReference type="EMBL" id="PVW13966.1"/>
    </source>
</evidence>
<dbReference type="Proteomes" id="UP000245962">
    <property type="component" value="Unassembled WGS sequence"/>
</dbReference>
<accession>A0A2U0HYQ6</accession>
<keyword evidence="1" id="KW-0413">Isomerase</keyword>
<gene>
    <name evidence="1" type="ORF">DDV96_11795</name>
</gene>
<protein>
    <submittedName>
        <fullName evidence="1">DNA topoisomerase IV</fullName>
    </submittedName>
</protein>
<sequence>MRFIILGALFFLLLSCYQPERDCKKFKTGKFEFKALVGTELQTTTFVRNDSIEIDYYKGKADTSSIRWINNCEYIVQKINPKSQAEKKAIHMKILTTEGDKYTFEYNVVGEQNKQKGTAVKVGSQ</sequence>
<dbReference type="GO" id="GO:0016853">
    <property type="term" value="F:isomerase activity"/>
    <property type="evidence" value="ECO:0007669"/>
    <property type="project" value="UniProtKB-KW"/>
</dbReference>
<proteinExistence type="predicted"/>
<name>A0A2U0HYQ6_9FLAO</name>